<dbReference type="SUPFAM" id="SSF56112">
    <property type="entry name" value="Protein kinase-like (PK-like)"/>
    <property type="match status" value="1"/>
</dbReference>
<comment type="similarity">
    <text evidence="10">Belongs to the polygalacturonase-inhibiting protein family.</text>
</comment>
<gene>
    <name evidence="14" type="ORF">D5086_0000066100</name>
</gene>
<dbReference type="PROSITE" id="PS50011">
    <property type="entry name" value="PROTEIN_KINASE_DOM"/>
    <property type="match status" value="1"/>
</dbReference>
<keyword evidence="9 11" id="KW-0472">Membrane</keyword>
<keyword evidence="3" id="KW-0964">Secreted</keyword>
<sequence length="468" mass="51523">MLISRVFKVVVVSCLWLLLSCSLSYGTETDIACLKSIKDSLMDTRNYLNSSWNFQNATEGFICSFLGVECWHPNENRVLNIRLPDMGLKGRFPLGLTNCTSMTGIDLSSNELFGSIPQNISKIIPYATSLDLSSNNFSGEIPSDLANISFLNVLKLDHNKLTGQIPGQIGFLDRLKTFSVANNLLSGPIPTSFNSTILTEENFANNPGLCGMPLSSCPSISKKTNTGIIAGAAIGGVTIAAIGVAIGMFFYYRRVSMMRKLKKDDDPEGNKWAKGLKGVKGIKVSLFEKSVSKMKLSDLLKATNHFHKENIIGTGRTGAVYKAVLEDGTPLMVKRLQDSQHSEKEFVSEMATLGSVKHSNLVPLLGYCVANKERFLLSSNSQLKDAVDKSLAGKGVDNEIFQFLKVACNCVLPTPKERPTMFEVYQLLRAIGEQYHFTTEDEILMPSDASGADYMEELIVAREERENY</sequence>
<evidence type="ECO:0000256" key="3">
    <source>
        <dbReference type="ARBA" id="ARBA00022512"/>
    </source>
</evidence>
<keyword evidence="8 11" id="KW-1133">Transmembrane helix</keyword>
<dbReference type="InterPro" id="IPR001245">
    <property type="entry name" value="Ser-Thr/Tyr_kinase_cat_dom"/>
</dbReference>
<dbReference type="EMBL" id="RCHU01000181">
    <property type="protein sequence ID" value="TKS12024.1"/>
    <property type="molecule type" value="Genomic_DNA"/>
</dbReference>
<keyword evidence="5 11" id="KW-0812">Transmembrane</keyword>
<dbReference type="InterPro" id="IPR013210">
    <property type="entry name" value="LRR_N_plant-typ"/>
</dbReference>
<dbReference type="InterPro" id="IPR000719">
    <property type="entry name" value="Prot_kinase_dom"/>
</dbReference>
<reference evidence="14" key="1">
    <citation type="submission" date="2018-10" db="EMBL/GenBank/DDBJ databases">
        <title>Population genomic analysis revealed the cold adaptation of white poplar.</title>
        <authorList>
            <person name="Liu Y.-J."/>
        </authorList>
    </citation>
    <scope>NUCLEOTIDE SEQUENCE [LARGE SCALE GENOMIC DNA]</scope>
    <source>
        <strain evidence="14">PAL-ZL1</strain>
    </source>
</reference>
<dbReference type="InterPro" id="IPR032675">
    <property type="entry name" value="LRR_dom_sf"/>
</dbReference>
<evidence type="ECO:0000256" key="6">
    <source>
        <dbReference type="ARBA" id="ARBA00022729"/>
    </source>
</evidence>
<evidence type="ECO:0000256" key="5">
    <source>
        <dbReference type="ARBA" id="ARBA00022692"/>
    </source>
</evidence>
<evidence type="ECO:0000256" key="2">
    <source>
        <dbReference type="ARBA" id="ARBA00004370"/>
    </source>
</evidence>
<evidence type="ECO:0000256" key="9">
    <source>
        <dbReference type="ARBA" id="ARBA00023136"/>
    </source>
</evidence>
<dbReference type="InterPro" id="IPR001611">
    <property type="entry name" value="Leu-rich_rpt"/>
</dbReference>
<dbReference type="GO" id="GO:0016020">
    <property type="term" value="C:membrane"/>
    <property type="evidence" value="ECO:0007669"/>
    <property type="project" value="UniProtKB-SubCell"/>
</dbReference>
<protein>
    <recommendedName>
        <fullName evidence="13">Protein kinase domain-containing protein</fullName>
    </recommendedName>
</protein>
<feature type="chain" id="PRO_5020855873" description="Protein kinase domain-containing protein" evidence="12">
    <location>
        <begin position="27"/>
        <end position="468"/>
    </location>
</feature>
<evidence type="ECO:0000256" key="4">
    <source>
        <dbReference type="ARBA" id="ARBA00022614"/>
    </source>
</evidence>
<dbReference type="FunFam" id="3.80.10.10:FF:000400">
    <property type="entry name" value="Nuclear pore complex protein NUP107"/>
    <property type="match status" value="1"/>
</dbReference>
<dbReference type="FunFam" id="3.30.200.20:FF:000428">
    <property type="entry name" value="Inactive LRR receptor-like serine/threonine-protein kinase BIR2"/>
    <property type="match status" value="1"/>
</dbReference>
<keyword evidence="6 12" id="KW-0732">Signal</keyword>
<feature type="domain" description="Protein kinase" evidence="13">
    <location>
        <begin position="306"/>
        <end position="468"/>
    </location>
</feature>
<dbReference type="PANTHER" id="PTHR48007">
    <property type="entry name" value="LEUCINE-RICH REPEAT RECEPTOR-LIKE PROTEIN KINASE PXC1"/>
    <property type="match status" value="1"/>
</dbReference>
<dbReference type="Pfam" id="PF08263">
    <property type="entry name" value="LRRNT_2"/>
    <property type="match status" value="1"/>
</dbReference>
<evidence type="ECO:0000256" key="7">
    <source>
        <dbReference type="ARBA" id="ARBA00022737"/>
    </source>
</evidence>
<evidence type="ECO:0000259" key="13">
    <source>
        <dbReference type="PROSITE" id="PS50011"/>
    </source>
</evidence>
<evidence type="ECO:0000313" key="14">
    <source>
        <dbReference type="EMBL" id="TKS12024.1"/>
    </source>
</evidence>
<evidence type="ECO:0000256" key="10">
    <source>
        <dbReference type="ARBA" id="ARBA00038043"/>
    </source>
</evidence>
<dbReference type="SUPFAM" id="SSF52058">
    <property type="entry name" value="L domain-like"/>
    <property type="match status" value="1"/>
</dbReference>
<comment type="caution">
    <text evidence="14">The sequence shown here is derived from an EMBL/GenBank/DDBJ whole genome shotgun (WGS) entry which is preliminary data.</text>
</comment>
<dbReference type="Pfam" id="PF07714">
    <property type="entry name" value="PK_Tyr_Ser-Thr"/>
    <property type="match status" value="1"/>
</dbReference>
<dbReference type="Pfam" id="PF00560">
    <property type="entry name" value="LRR_1"/>
    <property type="match status" value="1"/>
</dbReference>
<dbReference type="STRING" id="43335.A0A4U5QMJ8"/>
<dbReference type="GO" id="GO:0005524">
    <property type="term" value="F:ATP binding"/>
    <property type="evidence" value="ECO:0007669"/>
    <property type="project" value="InterPro"/>
</dbReference>
<dbReference type="AlphaFoldDB" id="A0A4U5QMJ8"/>
<dbReference type="PROSITE" id="PS51257">
    <property type="entry name" value="PROKAR_LIPOPROTEIN"/>
    <property type="match status" value="1"/>
</dbReference>
<feature type="transmembrane region" description="Helical" evidence="11">
    <location>
        <begin position="228"/>
        <end position="252"/>
    </location>
</feature>
<keyword evidence="4" id="KW-0433">Leucine-rich repeat</keyword>
<dbReference type="GO" id="GO:0004672">
    <property type="term" value="F:protein kinase activity"/>
    <property type="evidence" value="ECO:0007669"/>
    <property type="project" value="InterPro"/>
</dbReference>
<comment type="subcellular location">
    <subcellularLocation>
        <location evidence="2">Membrane</location>
    </subcellularLocation>
    <subcellularLocation>
        <location evidence="1">Secreted</location>
        <location evidence="1">Cell wall</location>
    </subcellularLocation>
</comment>
<evidence type="ECO:0000256" key="12">
    <source>
        <dbReference type="SAM" id="SignalP"/>
    </source>
</evidence>
<keyword evidence="7" id="KW-0677">Repeat</keyword>
<dbReference type="Gene3D" id="3.80.10.10">
    <property type="entry name" value="Ribonuclease Inhibitor"/>
    <property type="match status" value="1"/>
</dbReference>
<dbReference type="InterPro" id="IPR011009">
    <property type="entry name" value="Kinase-like_dom_sf"/>
</dbReference>
<organism evidence="14">
    <name type="scientific">Populus alba</name>
    <name type="common">White poplar</name>
    <dbReference type="NCBI Taxonomy" id="43335"/>
    <lineage>
        <taxon>Eukaryota</taxon>
        <taxon>Viridiplantae</taxon>
        <taxon>Streptophyta</taxon>
        <taxon>Embryophyta</taxon>
        <taxon>Tracheophyta</taxon>
        <taxon>Spermatophyta</taxon>
        <taxon>Magnoliopsida</taxon>
        <taxon>eudicotyledons</taxon>
        <taxon>Gunneridae</taxon>
        <taxon>Pentapetalae</taxon>
        <taxon>rosids</taxon>
        <taxon>fabids</taxon>
        <taxon>Malpighiales</taxon>
        <taxon>Salicaceae</taxon>
        <taxon>Saliceae</taxon>
        <taxon>Populus</taxon>
    </lineage>
</organism>
<evidence type="ECO:0000256" key="8">
    <source>
        <dbReference type="ARBA" id="ARBA00022989"/>
    </source>
</evidence>
<proteinExistence type="inferred from homology"/>
<dbReference type="InterPro" id="IPR046959">
    <property type="entry name" value="PRK1-6/SRF4-like"/>
</dbReference>
<feature type="signal peptide" evidence="12">
    <location>
        <begin position="1"/>
        <end position="26"/>
    </location>
</feature>
<accession>A0A4U5QMJ8</accession>
<evidence type="ECO:0000256" key="1">
    <source>
        <dbReference type="ARBA" id="ARBA00004191"/>
    </source>
</evidence>
<evidence type="ECO:0000256" key="11">
    <source>
        <dbReference type="SAM" id="Phobius"/>
    </source>
</evidence>
<name>A0A4U5QMJ8_POPAL</name>
<keyword evidence="3" id="KW-0134">Cell wall</keyword>
<dbReference type="Gene3D" id="3.30.200.20">
    <property type="entry name" value="Phosphorylase Kinase, domain 1"/>
    <property type="match status" value="1"/>
</dbReference>
<dbReference type="PANTHER" id="PTHR48007:SF86">
    <property type="entry name" value="(WILD MALAYSIAN BANANA) HYPOTHETICAL PROTEIN"/>
    <property type="match status" value="1"/>
</dbReference>